<dbReference type="GO" id="GO:0051082">
    <property type="term" value="F:unfolded protein binding"/>
    <property type="evidence" value="ECO:0007669"/>
    <property type="project" value="TreeGrafter"/>
</dbReference>
<protein>
    <submittedName>
        <fullName evidence="2">Serine/threonine-protein kinase/endoribonuclease IRE2</fullName>
    </submittedName>
</protein>
<dbReference type="Pfam" id="PF00069">
    <property type="entry name" value="Pkinase"/>
    <property type="match status" value="1"/>
</dbReference>
<dbReference type="SMART" id="SM00220">
    <property type="entry name" value="S_TKc"/>
    <property type="match status" value="1"/>
</dbReference>
<comment type="caution">
    <text evidence="2">The sequence shown here is derived from an EMBL/GenBank/DDBJ whole genome shotgun (WGS) entry which is preliminary data.</text>
</comment>
<dbReference type="InterPro" id="IPR000719">
    <property type="entry name" value="Prot_kinase_dom"/>
</dbReference>
<dbReference type="GO" id="GO:0004674">
    <property type="term" value="F:protein serine/threonine kinase activity"/>
    <property type="evidence" value="ECO:0007669"/>
    <property type="project" value="InterPro"/>
</dbReference>
<dbReference type="SUPFAM" id="SSF56112">
    <property type="entry name" value="Protein kinase-like (PK-like)"/>
    <property type="match status" value="1"/>
</dbReference>
<dbReference type="Gene3D" id="1.10.510.10">
    <property type="entry name" value="Transferase(Phosphotransferase) domain 1"/>
    <property type="match status" value="1"/>
</dbReference>
<keyword evidence="2" id="KW-0418">Kinase</keyword>
<dbReference type="OMA" id="NELTICS"/>
<dbReference type="InterPro" id="IPR011009">
    <property type="entry name" value="Kinase-like_dom_sf"/>
</dbReference>
<evidence type="ECO:0000259" key="1">
    <source>
        <dbReference type="PROSITE" id="PS50011"/>
    </source>
</evidence>
<dbReference type="STRING" id="48709.A0A1D2M7Q4"/>
<dbReference type="OrthoDB" id="63989at2759"/>
<dbReference type="GO" id="GO:0004521">
    <property type="term" value="F:RNA endonuclease activity"/>
    <property type="evidence" value="ECO:0007669"/>
    <property type="project" value="InterPro"/>
</dbReference>
<accession>A0A1D2M7Q4</accession>
<gene>
    <name evidence="2" type="ORF">Ocin01_17693</name>
</gene>
<proteinExistence type="predicted"/>
<sequence>MNCNAHENIVRYFGSKKGVGFILILLELCEINLREWVAKKDDGIPPMEILRQVTVGLEWLHSVSIVHRDLKPENILLVKKLARVKISDFGLSRRIVEGSFVFASVLGGTQGWVAPEILQVSEVDPLQCKFTFASDIFALGCVYYYVMTNGKTCFSETVLESKQIY</sequence>
<evidence type="ECO:0000313" key="3">
    <source>
        <dbReference type="Proteomes" id="UP000094527"/>
    </source>
</evidence>
<dbReference type="PROSITE" id="PS50011">
    <property type="entry name" value="PROTEIN_KINASE_DOM"/>
    <property type="match status" value="1"/>
</dbReference>
<evidence type="ECO:0000313" key="2">
    <source>
        <dbReference type="EMBL" id="ODM88989.1"/>
    </source>
</evidence>
<keyword evidence="3" id="KW-1185">Reference proteome</keyword>
<dbReference type="GO" id="GO:0005524">
    <property type="term" value="F:ATP binding"/>
    <property type="evidence" value="ECO:0007669"/>
    <property type="project" value="InterPro"/>
</dbReference>
<organism evidence="2 3">
    <name type="scientific">Orchesella cincta</name>
    <name type="common">Springtail</name>
    <name type="synonym">Podura cincta</name>
    <dbReference type="NCBI Taxonomy" id="48709"/>
    <lineage>
        <taxon>Eukaryota</taxon>
        <taxon>Metazoa</taxon>
        <taxon>Ecdysozoa</taxon>
        <taxon>Arthropoda</taxon>
        <taxon>Hexapoda</taxon>
        <taxon>Collembola</taxon>
        <taxon>Entomobryomorpha</taxon>
        <taxon>Entomobryoidea</taxon>
        <taxon>Orchesellidae</taxon>
        <taxon>Orchesellinae</taxon>
        <taxon>Orchesella</taxon>
    </lineage>
</organism>
<dbReference type="EMBL" id="LJIJ01002999">
    <property type="protein sequence ID" value="ODM88989.1"/>
    <property type="molecule type" value="Genomic_DNA"/>
</dbReference>
<dbReference type="GO" id="GO:1990604">
    <property type="term" value="C:IRE1-TRAF2-ASK1 complex"/>
    <property type="evidence" value="ECO:0007669"/>
    <property type="project" value="TreeGrafter"/>
</dbReference>
<dbReference type="GO" id="GO:0036498">
    <property type="term" value="P:IRE1-mediated unfolded protein response"/>
    <property type="evidence" value="ECO:0007669"/>
    <property type="project" value="TreeGrafter"/>
</dbReference>
<name>A0A1D2M7Q4_ORCCI</name>
<dbReference type="AlphaFoldDB" id="A0A1D2M7Q4"/>
<feature type="domain" description="Protein kinase" evidence="1">
    <location>
        <begin position="1"/>
        <end position="165"/>
    </location>
</feature>
<dbReference type="PROSITE" id="PS00108">
    <property type="entry name" value="PROTEIN_KINASE_ST"/>
    <property type="match status" value="1"/>
</dbReference>
<dbReference type="InterPro" id="IPR008271">
    <property type="entry name" value="Ser/Thr_kinase_AS"/>
</dbReference>
<dbReference type="Proteomes" id="UP000094527">
    <property type="component" value="Unassembled WGS sequence"/>
</dbReference>
<keyword evidence="2" id="KW-0808">Transferase</keyword>
<dbReference type="GO" id="GO:0070059">
    <property type="term" value="P:intrinsic apoptotic signaling pathway in response to endoplasmic reticulum stress"/>
    <property type="evidence" value="ECO:0007669"/>
    <property type="project" value="TreeGrafter"/>
</dbReference>
<dbReference type="InterPro" id="IPR045133">
    <property type="entry name" value="IRE1/2-like"/>
</dbReference>
<dbReference type="PANTHER" id="PTHR13954:SF6">
    <property type="entry name" value="NON-SPECIFIC SERINE_THREONINE PROTEIN KINASE"/>
    <property type="match status" value="1"/>
</dbReference>
<reference evidence="2 3" key="1">
    <citation type="journal article" date="2016" name="Genome Biol. Evol.">
        <title>Gene Family Evolution Reflects Adaptation to Soil Environmental Stressors in the Genome of the Collembolan Orchesella cincta.</title>
        <authorList>
            <person name="Faddeeva-Vakhrusheva A."/>
            <person name="Derks M.F."/>
            <person name="Anvar S.Y."/>
            <person name="Agamennone V."/>
            <person name="Suring W."/>
            <person name="Smit S."/>
            <person name="van Straalen N.M."/>
            <person name="Roelofs D."/>
        </authorList>
    </citation>
    <scope>NUCLEOTIDE SEQUENCE [LARGE SCALE GENOMIC DNA]</scope>
    <source>
        <tissue evidence="2">Mixed pool</tissue>
    </source>
</reference>
<dbReference type="PANTHER" id="PTHR13954">
    <property type="entry name" value="IRE1-RELATED"/>
    <property type="match status" value="1"/>
</dbReference>